<evidence type="ECO:0000313" key="2">
    <source>
        <dbReference type="EMBL" id="CAH3190444.1"/>
    </source>
</evidence>
<keyword evidence="1" id="KW-0812">Transmembrane</keyword>
<organism evidence="2 3">
    <name type="scientific">Porites lobata</name>
    <dbReference type="NCBI Taxonomy" id="104759"/>
    <lineage>
        <taxon>Eukaryota</taxon>
        <taxon>Metazoa</taxon>
        <taxon>Cnidaria</taxon>
        <taxon>Anthozoa</taxon>
        <taxon>Hexacorallia</taxon>
        <taxon>Scleractinia</taxon>
        <taxon>Fungiina</taxon>
        <taxon>Poritidae</taxon>
        <taxon>Porites</taxon>
    </lineage>
</organism>
<sequence>MNFDRILDLRGLVSFFNIAISFFFFSTIRITTSTCLNRRDPVQKKDLALEKVLNKLNKQHLSQQEALILNEAAEFGIQRYSGGIKIIKLRRILDYAKNTRSPSLVLYKLHVFVSD</sequence>
<keyword evidence="1" id="KW-1133">Transmembrane helix</keyword>
<keyword evidence="1" id="KW-0472">Membrane</keyword>
<accession>A0ABN8SKY8</accession>
<feature type="transmembrane region" description="Helical" evidence="1">
    <location>
        <begin position="12"/>
        <end position="30"/>
    </location>
</feature>
<dbReference type="Proteomes" id="UP001159405">
    <property type="component" value="Unassembled WGS sequence"/>
</dbReference>
<protein>
    <submittedName>
        <fullName evidence="2">Uncharacterized protein</fullName>
    </submittedName>
</protein>
<reference evidence="2 3" key="1">
    <citation type="submission" date="2022-05" db="EMBL/GenBank/DDBJ databases">
        <authorList>
            <consortium name="Genoscope - CEA"/>
            <person name="William W."/>
        </authorList>
    </citation>
    <scope>NUCLEOTIDE SEQUENCE [LARGE SCALE GENOMIC DNA]</scope>
</reference>
<name>A0ABN8SKY8_9CNID</name>
<comment type="caution">
    <text evidence="2">The sequence shown here is derived from an EMBL/GenBank/DDBJ whole genome shotgun (WGS) entry which is preliminary data.</text>
</comment>
<dbReference type="EMBL" id="CALNXK010000861">
    <property type="protein sequence ID" value="CAH3190444.1"/>
    <property type="molecule type" value="Genomic_DNA"/>
</dbReference>
<gene>
    <name evidence="2" type="ORF">PLOB_00047011</name>
</gene>
<evidence type="ECO:0000256" key="1">
    <source>
        <dbReference type="SAM" id="Phobius"/>
    </source>
</evidence>
<proteinExistence type="predicted"/>
<evidence type="ECO:0000313" key="3">
    <source>
        <dbReference type="Proteomes" id="UP001159405"/>
    </source>
</evidence>
<keyword evidence="3" id="KW-1185">Reference proteome</keyword>